<comment type="caution">
    <text evidence="3">The sequence shown here is derived from an EMBL/GenBank/DDBJ whole genome shotgun (WGS) entry which is preliminary data.</text>
</comment>
<proteinExistence type="predicted"/>
<accession>A0ABS9V9T6</accession>
<keyword evidence="4" id="KW-1185">Reference proteome</keyword>
<evidence type="ECO:0000259" key="2">
    <source>
        <dbReference type="Pfam" id="PF20243"/>
    </source>
</evidence>
<gene>
    <name evidence="3" type="ORF">MM213_06850</name>
</gene>
<dbReference type="Pfam" id="PF20243">
    <property type="entry name" value="MbnP"/>
    <property type="match status" value="1"/>
</dbReference>
<evidence type="ECO:0000313" key="3">
    <source>
        <dbReference type="EMBL" id="MCH7413195.1"/>
    </source>
</evidence>
<organism evidence="3 4">
    <name type="scientific">Belliella alkalica</name>
    <dbReference type="NCBI Taxonomy" id="1730871"/>
    <lineage>
        <taxon>Bacteria</taxon>
        <taxon>Pseudomonadati</taxon>
        <taxon>Bacteroidota</taxon>
        <taxon>Cytophagia</taxon>
        <taxon>Cytophagales</taxon>
        <taxon>Cyclobacteriaceae</taxon>
        <taxon>Belliella</taxon>
    </lineage>
</organism>
<protein>
    <recommendedName>
        <fullName evidence="2">Copper-binding protein MbnP-like domain-containing protein</fullName>
    </recommendedName>
</protein>
<keyword evidence="1" id="KW-0732">Signal</keyword>
<reference evidence="3" key="1">
    <citation type="submission" date="2022-03" db="EMBL/GenBank/DDBJ databases">
        <title>De novo assembled genomes of Belliella spp. (Cyclobacteriaceae) strains.</title>
        <authorList>
            <person name="Szabo A."/>
            <person name="Korponai K."/>
            <person name="Felfoldi T."/>
        </authorList>
    </citation>
    <scope>NUCLEOTIDE SEQUENCE</scope>
    <source>
        <strain evidence="3">DSM 111903</strain>
    </source>
</reference>
<name>A0ABS9V9T6_9BACT</name>
<sequence length="278" mass="31225">MKNIKSKLAISIVFLFSSLFFSCQENENPNSISQGEMIVEFDNYVGNQNMVIDEVGSTNYRYSTANGQEFNLTRFGYYISHVRLEGPNGEVFIDEMNASADANQIKGYYRVVQGESDTYNIHLKNIPEGQYNKIIFNLGVKEDGIQEGAVGGILDRAAGAWFWNWNSGFINYIIEGHSPASLRDENRLQIHIGGWKNIPSADENPQRFFDNNVEVSLPFDATVRVSETMRPSPHIIMDLLKVIGDTDLAIQNNIHSPAAAVPFVQKLAEAFVVDHTHQ</sequence>
<dbReference type="EMBL" id="JAKZGO010000004">
    <property type="protein sequence ID" value="MCH7413195.1"/>
    <property type="molecule type" value="Genomic_DNA"/>
</dbReference>
<evidence type="ECO:0000256" key="1">
    <source>
        <dbReference type="SAM" id="SignalP"/>
    </source>
</evidence>
<feature type="signal peptide" evidence="1">
    <location>
        <begin position="1"/>
        <end position="23"/>
    </location>
</feature>
<dbReference type="InterPro" id="IPR046863">
    <property type="entry name" value="MbnP-like_dom"/>
</dbReference>
<dbReference type="RefSeq" id="WP_241410745.1">
    <property type="nucleotide sequence ID" value="NZ_JAKZGO010000004.1"/>
</dbReference>
<feature type="chain" id="PRO_5047528768" description="Copper-binding protein MbnP-like domain-containing protein" evidence="1">
    <location>
        <begin position="24"/>
        <end position="278"/>
    </location>
</feature>
<feature type="domain" description="Copper-binding protein MbnP-like" evidence="2">
    <location>
        <begin position="35"/>
        <end position="255"/>
    </location>
</feature>
<dbReference type="Proteomes" id="UP001165430">
    <property type="component" value="Unassembled WGS sequence"/>
</dbReference>
<dbReference type="PROSITE" id="PS51257">
    <property type="entry name" value="PROKAR_LIPOPROTEIN"/>
    <property type="match status" value="1"/>
</dbReference>
<evidence type="ECO:0000313" key="4">
    <source>
        <dbReference type="Proteomes" id="UP001165430"/>
    </source>
</evidence>